<evidence type="ECO:0000256" key="1">
    <source>
        <dbReference type="ARBA" id="ARBA00006485"/>
    </source>
</evidence>
<evidence type="ECO:0000256" key="4">
    <source>
        <dbReference type="ARBA" id="ARBA00022679"/>
    </source>
</evidence>
<dbReference type="GO" id="GO:0004693">
    <property type="term" value="F:cyclin-dependent protein serine/threonine kinase activity"/>
    <property type="evidence" value="ECO:0007669"/>
    <property type="project" value="UniProtKB-EC"/>
</dbReference>
<protein>
    <recommendedName>
        <fullName evidence="2">cyclin-dependent kinase</fullName>
        <ecNumber evidence="2">2.7.11.22</ecNumber>
    </recommendedName>
</protein>
<feature type="binding site" evidence="10">
    <location>
        <position position="94"/>
    </location>
    <ligand>
        <name>ATP</name>
        <dbReference type="ChEBI" id="CHEBI:30616"/>
    </ligand>
</feature>
<keyword evidence="6 12" id="KW-0418">Kinase</keyword>
<dbReference type="GO" id="GO:0005634">
    <property type="term" value="C:nucleus"/>
    <property type="evidence" value="ECO:0007669"/>
    <property type="project" value="TreeGrafter"/>
</dbReference>
<dbReference type="PANTHER" id="PTHR24056">
    <property type="entry name" value="CELL DIVISION PROTEIN KINASE"/>
    <property type="match status" value="1"/>
</dbReference>
<evidence type="ECO:0000256" key="6">
    <source>
        <dbReference type="ARBA" id="ARBA00022777"/>
    </source>
</evidence>
<evidence type="ECO:0000256" key="10">
    <source>
        <dbReference type="PROSITE-ProRule" id="PRU10141"/>
    </source>
</evidence>
<dbReference type="InterPro" id="IPR000719">
    <property type="entry name" value="Prot_kinase_dom"/>
</dbReference>
<sequence>MNGLFIYFIETESHINTDNCEHFVQNGEKKLHNSGDGIKLITVQPIAINKHVQQKKYDDLLFKKYEKICKIGEGAYGVVFKCRDIKSGQLVAIKQFTASEDDPVIRKIAMREIRMLKRLKHPNLVNLIEVFRKKKRLNLVFQFIDNSLLNEMEQRPRKLDKGKIRKITWQILLATDFCHQSNCIHRDIKPENILINKANEVKLCPGGEYTDYVATRWYRSPELLVGDTQYGPPVDVWAIGCVFAEMLLGCPLWPGSSDLDQLYLITKNLGDLYPRHRQIFEQSKYFAGIQVPSSTSVACVRMDPSERWSCAELLKHPYFGMHSLSEKNNKLSCKIQDLGTNVINEFSSSSNIMLKNEKLMGIENSSKKIDFKVGNNKFINPVSYPFKTTLQPRVRMPGFSQKPTNTWDSIVKKPLPLISTHKTFYRTTATNLNSTTPVTIAVTCTTNSISSNNMFGDSRAHAPVSLLKPIFSNHAQIVQNNHTLQLHPTHSNLALTTISMGSLTGKTAINHGFYNLSISMPNVAQTITLTTTSSTVTMNTVTPATTSLLNTIESTNENYYKSLLNLSSYSPLHIPIRFMRQNTDDHSFKQQYNQLSQKSKTTIHLPNI</sequence>
<dbReference type="InterPro" id="IPR008271">
    <property type="entry name" value="Ser/Thr_kinase_AS"/>
</dbReference>
<evidence type="ECO:0000256" key="3">
    <source>
        <dbReference type="ARBA" id="ARBA00022527"/>
    </source>
</evidence>
<evidence type="ECO:0000313" key="12">
    <source>
        <dbReference type="EMBL" id="KGB33217.1"/>
    </source>
</evidence>
<reference evidence="12" key="1">
    <citation type="journal article" date="2012" name="Nat. Genet.">
        <title>Whole-genome sequence of Schistosoma haematobium.</title>
        <authorList>
            <person name="Young N.D."/>
            <person name="Jex A.R."/>
            <person name="Li B."/>
            <person name="Liu S."/>
            <person name="Yang L."/>
            <person name="Xiong Z."/>
            <person name="Li Y."/>
            <person name="Cantacessi C."/>
            <person name="Hall R.S."/>
            <person name="Xu X."/>
            <person name="Chen F."/>
            <person name="Wu X."/>
            <person name="Zerlotini A."/>
            <person name="Oliveira G."/>
            <person name="Hofmann A."/>
            <person name="Zhang G."/>
            <person name="Fang X."/>
            <person name="Kang Y."/>
            <person name="Campbell B.E."/>
            <person name="Loukas A."/>
            <person name="Ranganathan S."/>
            <person name="Rollinson D."/>
            <person name="Rinaldi G."/>
            <person name="Brindley P.J."/>
            <person name="Yang H."/>
            <person name="Wang J."/>
            <person name="Wang J."/>
            <person name="Gasser R.B."/>
        </authorList>
    </citation>
    <scope>NUCLEOTIDE SEQUENCE [LARGE SCALE GENOMIC DNA]</scope>
</reference>
<name>A0A094ZH72_SCHHA</name>
<evidence type="ECO:0000256" key="7">
    <source>
        <dbReference type="ARBA" id="ARBA00022840"/>
    </source>
</evidence>
<evidence type="ECO:0000256" key="9">
    <source>
        <dbReference type="ARBA" id="ARBA00048367"/>
    </source>
</evidence>
<dbReference type="EMBL" id="KL250538">
    <property type="protein sequence ID" value="KGB33217.1"/>
    <property type="molecule type" value="Genomic_DNA"/>
</dbReference>
<organism evidence="12">
    <name type="scientific">Schistosoma haematobium</name>
    <name type="common">Blood fluke</name>
    <dbReference type="NCBI Taxonomy" id="6185"/>
    <lineage>
        <taxon>Eukaryota</taxon>
        <taxon>Metazoa</taxon>
        <taxon>Spiralia</taxon>
        <taxon>Lophotrochozoa</taxon>
        <taxon>Platyhelminthes</taxon>
        <taxon>Trematoda</taxon>
        <taxon>Digenea</taxon>
        <taxon>Strigeidida</taxon>
        <taxon>Schistosomatoidea</taxon>
        <taxon>Schistosomatidae</taxon>
        <taxon>Schistosoma</taxon>
    </lineage>
</organism>
<dbReference type="SUPFAM" id="SSF56112">
    <property type="entry name" value="Protein kinase-like (PK-like)"/>
    <property type="match status" value="1"/>
</dbReference>
<feature type="domain" description="Protein kinase" evidence="11">
    <location>
        <begin position="65"/>
        <end position="319"/>
    </location>
</feature>
<dbReference type="FunFam" id="3.30.200.20:FF:000049">
    <property type="entry name" value="cyclin-dependent kinase-like 1 isoform X1"/>
    <property type="match status" value="1"/>
</dbReference>
<evidence type="ECO:0000256" key="2">
    <source>
        <dbReference type="ARBA" id="ARBA00012425"/>
    </source>
</evidence>
<dbReference type="InterPro" id="IPR017441">
    <property type="entry name" value="Protein_kinase_ATP_BS"/>
</dbReference>
<accession>A0A094ZH72</accession>
<dbReference type="PROSITE" id="PS50011">
    <property type="entry name" value="PROTEIN_KINASE_DOM"/>
    <property type="match status" value="1"/>
</dbReference>
<dbReference type="PROSITE" id="PS00107">
    <property type="entry name" value="PROTEIN_KINASE_ATP"/>
    <property type="match status" value="1"/>
</dbReference>
<dbReference type="Gene3D" id="3.30.200.20">
    <property type="entry name" value="Phosphorylase Kinase, domain 1"/>
    <property type="match status" value="1"/>
</dbReference>
<dbReference type="SMART" id="SM00220">
    <property type="entry name" value="S_TKc"/>
    <property type="match status" value="1"/>
</dbReference>
<dbReference type="Gene3D" id="1.10.510.10">
    <property type="entry name" value="Transferase(Phosphotransferase) domain 1"/>
    <property type="match status" value="1"/>
</dbReference>
<keyword evidence="3" id="KW-0723">Serine/threonine-protein kinase</keyword>
<comment type="catalytic activity">
    <reaction evidence="8">
        <text>L-threonyl-[protein] + ATP = O-phospho-L-threonyl-[protein] + ADP + H(+)</text>
        <dbReference type="Rhea" id="RHEA:46608"/>
        <dbReference type="Rhea" id="RHEA-COMP:11060"/>
        <dbReference type="Rhea" id="RHEA-COMP:11605"/>
        <dbReference type="ChEBI" id="CHEBI:15378"/>
        <dbReference type="ChEBI" id="CHEBI:30013"/>
        <dbReference type="ChEBI" id="CHEBI:30616"/>
        <dbReference type="ChEBI" id="CHEBI:61977"/>
        <dbReference type="ChEBI" id="CHEBI:456216"/>
        <dbReference type="EC" id="2.7.11.22"/>
    </reaction>
</comment>
<proteinExistence type="inferred from homology"/>
<comment type="similarity">
    <text evidence="1">Belongs to the protein kinase superfamily. CMGC Ser/Thr protein kinase family. CDC2/CDKX subfamily.</text>
</comment>
<comment type="catalytic activity">
    <reaction evidence="9">
        <text>L-seryl-[protein] + ATP = O-phospho-L-seryl-[protein] + ADP + H(+)</text>
        <dbReference type="Rhea" id="RHEA:17989"/>
        <dbReference type="Rhea" id="RHEA-COMP:9863"/>
        <dbReference type="Rhea" id="RHEA-COMP:11604"/>
        <dbReference type="ChEBI" id="CHEBI:15378"/>
        <dbReference type="ChEBI" id="CHEBI:29999"/>
        <dbReference type="ChEBI" id="CHEBI:30616"/>
        <dbReference type="ChEBI" id="CHEBI:83421"/>
        <dbReference type="ChEBI" id="CHEBI:456216"/>
        <dbReference type="EC" id="2.7.11.22"/>
    </reaction>
</comment>
<dbReference type="PANTHER" id="PTHR24056:SF400">
    <property type="entry name" value="KINASE, PUTATIVE-RELATED"/>
    <property type="match status" value="1"/>
</dbReference>
<dbReference type="GO" id="GO:0005524">
    <property type="term" value="F:ATP binding"/>
    <property type="evidence" value="ECO:0007669"/>
    <property type="project" value="UniProtKB-UniRule"/>
</dbReference>
<evidence type="ECO:0000256" key="5">
    <source>
        <dbReference type="ARBA" id="ARBA00022741"/>
    </source>
</evidence>
<dbReference type="InterPro" id="IPR050108">
    <property type="entry name" value="CDK"/>
</dbReference>
<evidence type="ECO:0000259" key="11">
    <source>
        <dbReference type="PROSITE" id="PS50011"/>
    </source>
</evidence>
<dbReference type="AlphaFoldDB" id="A0A094ZH72"/>
<keyword evidence="7 10" id="KW-0067">ATP-binding</keyword>
<keyword evidence="4" id="KW-0808">Transferase</keyword>
<keyword evidence="5 10" id="KW-0547">Nucleotide-binding</keyword>
<dbReference type="Pfam" id="PF00069">
    <property type="entry name" value="Pkinase"/>
    <property type="match status" value="1"/>
</dbReference>
<evidence type="ECO:0000256" key="8">
    <source>
        <dbReference type="ARBA" id="ARBA00047811"/>
    </source>
</evidence>
<dbReference type="EC" id="2.7.11.22" evidence="2"/>
<dbReference type="PROSITE" id="PS00108">
    <property type="entry name" value="PROTEIN_KINASE_ST"/>
    <property type="match status" value="1"/>
</dbReference>
<gene>
    <name evidence="12" type="ORF">MS3_01389</name>
</gene>
<dbReference type="InterPro" id="IPR011009">
    <property type="entry name" value="Kinase-like_dom_sf"/>
</dbReference>